<protein>
    <submittedName>
        <fullName evidence="1">Uncharacterized protein</fullName>
    </submittedName>
</protein>
<evidence type="ECO:0000313" key="1">
    <source>
        <dbReference type="EMBL" id="GAA3665327.1"/>
    </source>
</evidence>
<dbReference type="RefSeq" id="WP_221859709.1">
    <property type="nucleotide sequence ID" value="NZ_BAAAYV010000019.1"/>
</dbReference>
<organism evidence="1 2">
    <name type="scientific">Microbacterium marinilacus</name>
    <dbReference type="NCBI Taxonomy" id="415209"/>
    <lineage>
        <taxon>Bacteria</taxon>
        <taxon>Bacillati</taxon>
        <taxon>Actinomycetota</taxon>
        <taxon>Actinomycetes</taxon>
        <taxon>Micrococcales</taxon>
        <taxon>Microbacteriaceae</taxon>
        <taxon>Microbacterium</taxon>
    </lineage>
</organism>
<name>A0ABP7BPI8_9MICO</name>
<accession>A0ABP7BPI8</accession>
<proteinExistence type="predicted"/>
<dbReference type="EMBL" id="BAAAYV010000019">
    <property type="protein sequence ID" value="GAA3665327.1"/>
    <property type="molecule type" value="Genomic_DNA"/>
</dbReference>
<sequence>MTEETTSAVRGQRVVRFRQWALSTYIGEDGEIASSRIEPEWRETVFRDDGGIRSRALVAEPFDGDGSEGAAEPGTVIFDETLEPGASAIRDFFVYPDPPTDPAEVGGYLAGTMGAESEPTLGQYFAETGGLLANRVISAEQEAALLAFLSEQPGLRVDGSTTDRLGRQGVVLRATDWRPGQYENILIVSPSDGAFLAAETIYIGHDRDDIASPSVVEYTAWERAR</sequence>
<reference evidence="2" key="1">
    <citation type="journal article" date="2019" name="Int. J. Syst. Evol. Microbiol.">
        <title>The Global Catalogue of Microorganisms (GCM) 10K type strain sequencing project: providing services to taxonomists for standard genome sequencing and annotation.</title>
        <authorList>
            <consortium name="The Broad Institute Genomics Platform"/>
            <consortium name="The Broad Institute Genome Sequencing Center for Infectious Disease"/>
            <person name="Wu L."/>
            <person name="Ma J."/>
        </authorList>
    </citation>
    <scope>NUCLEOTIDE SEQUENCE [LARGE SCALE GENOMIC DNA]</scope>
    <source>
        <strain evidence="2">JCM 16546</strain>
    </source>
</reference>
<evidence type="ECO:0000313" key="2">
    <source>
        <dbReference type="Proteomes" id="UP001410795"/>
    </source>
</evidence>
<dbReference type="Proteomes" id="UP001410795">
    <property type="component" value="Unassembled WGS sequence"/>
</dbReference>
<gene>
    <name evidence="1" type="ORF">GCM10022202_29290</name>
</gene>
<comment type="caution">
    <text evidence="1">The sequence shown here is derived from an EMBL/GenBank/DDBJ whole genome shotgun (WGS) entry which is preliminary data.</text>
</comment>
<keyword evidence="2" id="KW-1185">Reference proteome</keyword>